<name>A7SN80_NEMVE</name>
<feature type="compositionally biased region" description="Low complexity" evidence="5">
    <location>
        <begin position="227"/>
        <end position="247"/>
    </location>
</feature>
<feature type="compositionally biased region" description="Basic and acidic residues" evidence="5">
    <location>
        <begin position="86"/>
        <end position="99"/>
    </location>
</feature>
<evidence type="ECO:0000256" key="1">
    <source>
        <dbReference type="ARBA" id="ARBA00005805"/>
    </source>
</evidence>
<dbReference type="GO" id="GO:0005930">
    <property type="term" value="C:axoneme"/>
    <property type="evidence" value="ECO:0007669"/>
    <property type="project" value="InterPro"/>
</dbReference>
<gene>
    <name evidence="6" type="ORF">NEMVEDRAFT_v1g172399</name>
</gene>
<feature type="compositionally biased region" description="Basic and acidic residues" evidence="5">
    <location>
        <begin position="1"/>
        <end position="17"/>
    </location>
</feature>
<accession>A7SN80</accession>
<dbReference type="OMA" id="TAYMEMV"/>
<evidence type="ECO:0000256" key="3">
    <source>
        <dbReference type="ARBA" id="ARBA00023054"/>
    </source>
</evidence>
<comment type="similarity">
    <text evidence="1">Belongs to the CCDC39 family.</text>
</comment>
<dbReference type="AlphaFoldDB" id="A7SN80"/>
<dbReference type="KEGG" id="nve:5506236"/>
<reference evidence="6 7" key="1">
    <citation type="journal article" date="2007" name="Science">
        <title>Sea anemone genome reveals ancestral eumetazoan gene repertoire and genomic organization.</title>
        <authorList>
            <person name="Putnam N.H."/>
            <person name="Srivastava M."/>
            <person name="Hellsten U."/>
            <person name="Dirks B."/>
            <person name="Chapman J."/>
            <person name="Salamov A."/>
            <person name="Terry A."/>
            <person name="Shapiro H."/>
            <person name="Lindquist E."/>
            <person name="Kapitonov V.V."/>
            <person name="Jurka J."/>
            <person name="Genikhovich G."/>
            <person name="Grigoriev I.V."/>
            <person name="Lucas S.M."/>
            <person name="Steele R.E."/>
            <person name="Finnerty J.R."/>
            <person name="Technau U."/>
            <person name="Martindale M.Q."/>
            <person name="Rokhsar D.S."/>
        </authorList>
    </citation>
    <scope>NUCLEOTIDE SEQUENCE [LARGE SCALE GENOMIC DNA]</scope>
    <source>
        <strain evidence="7">CH2 X CH6</strain>
    </source>
</reference>
<sequence length="254" mass="27889">MNSRNETYRKSFNKVDETSDEFDEKQRLEEQMRAVMDKYKYKRRQIRELQEDLGTMQVTLDKLTADEQGMVEVIDEKQQKMQNLQRELDDQKGKRERAGKQVSKIARAVRSAKKSRGELHEEKDIELRELRDFNSKTMKQMGEVIHSYPDLAPSVNMYFGQAGLPAPPSPGPGSSRPGSSRSSRSSGSMSSARSDLSTGSRRGIGTVTIGAAGLGITGTASPKSGVSPSASARDRPPSGASRASSRGSSGGSRR</sequence>
<dbReference type="EMBL" id="DS469717">
    <property type="protein sequence ID" value="EDO34870.1"/>
    <property type="molecule type" value="Genomic_DNA"/>
</dbReference>
<dbReference type="GO" id="GO:0036159">
    <property type="term" value="P:inner dynein arm assembly"/>
    <property type="evidence" value="ECO:0007669"/>
    <property type="project" value="InterPro"/>
</dbReference>
<dbReference type="Pfam" id="PF24161">
    <property type="entry name" value="CCDC39"/>
    <property type="match status" value="1"/>
</dbReference>
<feature type="region of interest" description="Disordered" evidence="5">
    <location>
        <begin position="86"/>
        <end position="121"/>
    </location>
</feature>
<proteinExistence type="inferred from homology"/>
<dbReference type="InParanoid" id="A7SN80"/>
<evidence type="ECO:0000313" key="7">
    <source>
        <dbReference type="Proteomes" id="UP000001593"/>
    </source>
</evidence>
<dbReference type="PANTHER" id="PTHR18962">
    <property type="entry name" value="COILED-COIL DOMAIN-CONTAINING PROTEIN 39"/>
    <property type="match status" value="1"/>
</dbReference>
<feature type="region of interest" description="Disordered" evidence="5">
    <location>
        <begin position="159"/>
        <end position="254"/>
    </location>
</feature>
<dbReference type="Proteomes" id="UP000001593">
    <property type="component" value="Unassembled WGS sequence"/>
</dbReference>
<dbReference type="InterPro" id="IPR033290">
    <property type="entry name" value="CCDC39"/>
</dbReference>
<organism evidence="6 7">
    <name type="scientific">Nematostella vectensis</name>
    <name type="common">Starlet sea anemone</name>
    <dbReference type="NCBI Taxonomy" id="45351"/>
    <lineage>
        <taxon>Eukaryota</taxon>
        <taxon>Metazoa</taxon>
        <taxon>Cnidaria</taxon>
        <taxon>Anthozoa</taxon>
        <taxon>Hexacorallia</taxon>
        <taxon>Actiniaria</taxon>
        <taxon>Edwardsiidae</taxon>
        <taxon>Nematostella</taxon>
    </lineage>
</organism>
<dbReference type="eggNOG" id="ENOG502QS0D">
    <property type="taxonomic scope" value="Eukaryota"/>
</dbReference>
<feature type="compositionally biased region" description="Low complexity" evidence="5">
    <location>
        <begin position="172"/>
        <end position="194"/>
    </location>
</feature>
<comment type="function">
    <text evidence="4">Required for assembly of dynein regulatory complex (DRC) and inner dynein arm (IDA) complexes, which are responsible for ciliary beat regulation, thereby playing a central role in motility in cilia and flagella. Probably acts together with CCDC40 to form a molecular ruler that determines the 96 nanometer (nm) repeat length and arrangements of components in cilia and flagella. Not required for outer dynein arm complexes assembly.</text>
</comment>
<evidence type="ECO:0000313" key="6">
    <source>
        <dbReference type="EMBL" id="EDO34870.1"/>
    </source>
</evidence>
<dbReference type="STRING" id="45351.A7SN80"/>
<protein>
    <recommendedName>
        <fullName evidence="2">Coiled-coil domain-containing protein 39</fullName>
    </recommendedName>
</protein>
<keyword evidence="3" id="KW-0175">Coiled coil</keyword>
<evidence type="ECO:0000256" key="2">
    <source>
        <dbReference type="ARBA" id="ARBA00016725"/>
    </source>
</evidence>
<evidence type="ECO:0000256" key="5">
    <source>
        <dbReference type="SAM" id="MobiDB-lite"/>
    </source>
</evidence>
<dbReference type="PANTHER" id="PTHR18962:SF0">
    <property type="entry name" value="COILED-COIL DOMAIN-CONTAINING PROTEIN 39"/>
    <property type="match status" value="1"/>
</dbReference>
<keyword evidence="7" id="KW-1185">Reference proteome</keyword>
<evidence type="ECO:0000256" key="4">
    <source>
        <dbReference type="ARBA" id="ARBA00045182"/>
    </source>
</evidence>
<dbReference type="PhylomeDB" id="A7SN80"/>
<feature type="region of interest" description="Disordered" evidence="5">
    <location>
        <begin position="1"/>
        <end position="25"/>
    </location>
</feature>
<dbReference type="GO" id="GO:0003341">
    <property type="term" value="P:cilium movement"/>
    <property type="evidence" value="ECO:0007669"/>
    <property type="project" value="InterPro"/>
</dbReference>
<dbReference type="HOGENOM" id="CLU_095826_0_0_1"/>